<evidence type="ECO:0000313" key="3">
    <source>
        <dbReference type="Proteomes" id="UP000179129"/>
    </source>
</evidence>
<keyword evidence="1" id="KW-1133">Transmembrane helix</keyword>
<sequence>MGKSRIRTKTSYFLVTTNGRLFKISPVLVGLAAVLCFVFLSFVGSRCYVYNKQLIDERHQIQTGLVKMNNDLQQMQEDLTFCVQNKEKISQMLYFNTDSGKTTDEK</sequence>
<organism evidence="2 3">
    <name type="scientific">Candidatus Glassbacteria bacterium RIFCSPLOWO2_12_FULL_58_11</name>
    <dbReference type="NCBI Taxonomy" id="1817867"/>
    <lineage>
        <taxon>Bacteria</taxon>
        <taxon>Candidatus Glassiibacteriota</taxon>
    </lineage>
</organism>
<evidence type="ECO:0000313" key="2">
    <source>
        <dbReference type="EMBL" id="OGG04429.1"/>
    </source>
</evidence>
<name>A0A1F5YW58_9BACT</name>
<keyword evidence="1" id="KW-0812">Transmembrane</keyword>
<gene>
    <name evidence="2" type="ORF">A3F83_04470</name>
</gene>
<reference evidence="2 3" key="1">
    <citation type="journal article" date="2016" name="Nat. Commun.">
        <title>Thousands of microbial genomes shed light on interconnected biogeochemical processes in an aquifer system.</title>
        <authorList>
            <person name="Anantharaman K."/>
            <person name="Brown C.T."/>
            <person name="Hug L.A."/>
            <person name="Sharon I."/>
            <person name="Castelle C.J."/>
            <person name="Probst A.J."/>
            <person name="Thomas B.C."/>
            <person name="Singh A."/>
            <person name="Wilkins M.J."/>
            <person name="Karaoz U."/>
            <person name="Brodie E.L."/>
            <person name="Williams K.H."/>
            <person name="Hubbard S.S."/>
            <person name="Banfield J.F."/>
        </authorList>
    </citation>
    <scope>NUCLEOTIDE SEQUENCE [LARGE SCALE GENOMIC DNA]</scope>
</reference>
<keyword evidence="1" id="KW-0472">Membrane</keyword>
<dbReference type="Proteomes" id="UP000179129">
    <property type="component" value="Unassembled WGS sequence"/>
</dbReference>
<evidence type="ECO:0000256" key="1">
    <source>
        <dbReference type="SAM" id="Phobius"/>
    </source>
</evidence>
<accession>A0A1F5YW58</accession>
<dbReference type="EMBL" id="MFIX01000121">
    <property type="protein sequence ID" value="OGG04429.1"/>
    <property type="molecule type" value="Genomic_DNA"/>
</dbReference>
<protein>
    <submittedName>
        <fullName evidence="2">Uncharacterized protein</fullName>
    </submittedName>
</protein>
<comment type="caution">
    <text evidence="2">The sequence shown here is derived from an EMBL/GenBank/DDBJ whole genome shotgun (WGS) entry which is preliminary data.</text>
</comment>
<feature type="transmembrane region" description="Helical" evidence="1">
    <location>
        <begin position="21"/>
        <end position="43"/>
    </location>
</feature>
<proteinExistence type="predicted"/>
<dbReference type="AlphaFoldDB" id="A0A1F5YW58"/>